<evidence type="ECO:0000259" key="13">
    <source>
        <dbReference type="PROSITE" id="PS50157"/>
    </source>
</evidence>
<feature type="compositionally biased region" description="Acidic residues" evidence="12">
    <location>
        <begin position="32"/>
        <end position="43"/>
    </location>
</feature>
<feature type="compositionally biased region" description="Basic and acidic residues" evidence="12">
    <location>
        <begin position="744"/>
        <end position="758"/>
    </location>
</feature>
<evidence type="ECO:0000256" key="6">
    <source>
        <dbReference type="ARBA" id="ARBA00022833"/>
    </source>
</evidence>
<feature type="region of interest" description="Disordered" evidence="12">
    <location>
        <begin position="610"/>
        <end position="771"/>
    </location>
</feature>
<keyword evidence="5 11" id="KW-0863">Zinc-finger</keyword>
<protein>
    <submittedName>
        <fullName evidence="15">B-cell lymphoma/leukemia 11A-like</fullName>
    </submittedName>
</protein>
<evidence type="ECO:0000256" key="7">
    <source>
        <dbReference type="ARBA" id="ARBA00022843"/>
    </source>
</evidence>
<evidence type="ECO:0000256" key="2">
    <source>
        <dbReference type="ARBA" id="ARBA00022499"/>
    </source>
</evidence>
<feature type="compositionally biased region" description="Pro residues" evidence="12">
    <location>
        <begin position="221"/>
        <end position="240"/>
    </location>
</feature>
<keyword evidence="14" id="KW-1185">Reference proteome</keyword>
<evidence type="ECO:0000256" key="3">
    <source>
        <dbReference type="ARBA" id="ARBA00022723"/>
    </source>
</evidence>
<feature type="compositionally biased region" description="Polar residues" evidence="12">
    <location>
        <begin position="573"/>
        <end position="582"/>
    </location>
</feature>
<dbReference type="PANTHER" id="PTHR45993">
    <property type="entry name" value="B-CELL LYMPHOMA/LEUKEMIA 11"/>
    <property type="match status" value="1"/>
</dbReference>
<dbReference type="RefSeq" id="XP_006817059.1">
    <property type="nucleotide sequence ID" value="XM_006816996.1"/>
</dbReference>
<feature type="compositionally biased region" description="Pro residues" evidence="12">
    <location>
        <begin position="347"/>
        <end position="360"/>
    </location>
</feature>
<evidence type="ECO:0000256" key="8">
    <source>
        <dbReference type="ARBA" id="ARBA00023015"/>
    </source>
</evidence>
<feature type="compositionally biased region" description="Basic and acidic residues" evidence="12">
    <location>
        <begin position="639"/>
        <end position="653"/>
    </location>
</feature>
<feature type="domain" description="C2H2-type" evidence="13">
    <location>
        <begin position="455"/>
        <end position="482"/>
    </location>
</feature>
<evidence type="ECO:0000256" key="11">
    <source>
        <dbReference type="PROSITE-ProRule" id="PRU00042"/>
    </source>
</evidence>
<evidence type="ECO:0000313" key="15">
    <source>
        <dbReference type="RefSeq" id="XP_006817059.1"/>
    </source>
</evidence>
<dbReference type="PANTHER" id="PTHR45993:SF6">
    <property type="entry name" value="C2H2-TYPE DOMAIN-CONTAINING PROTEIN"/>
    <property type="match status" value="1"/>
</dbReference>
<dbReference type="Pfam" id="PF25491">
    <property type="entry name" value="CCHC_BCL-11A"/>
    <property type="match status" value="1"/>
</dbReference>
<keyword evidence="3" id="KW-0479">Metal-binding</keyword>
<feature type="compositionally biased region" description="Polar residues" evidence="12">
    <location>
        <begin position="654"/>
        <end position="674"/>
    </location>
</feature>
<comment type="subcellular location">
    <subcellularLocation>
        <location evidence="1">Nucleus</location>
    </subcellularLocation>
</comment>
<keyword evidence="7" id="KW-0832">Ubl conjugation</keyword>
<feature type="compositionally biased region" description="Basic and acidic residues" evidence="12">
    <location>
        <begin position="558"/>
        <end position="572"/>
    </location>
</feature>
<evidence type="ECO:0000256" key="10">
    <source>
        <dbReference type="ARBA" id="ARBA00023242"/>
    </source>
</evidence>
<evidence type="ECO:0000256" key="4">
    <source>
        <dbReference type="ARBA" id="ARBA00022737"/>
    </source>
</evidence>
<feature type="compositionally biased region" description="Polar residues" evidence="12">
    <location>
        <begin position="723"/>
        <end position="743"/>
    </location>
</feature>
<dbReference type="SMART" id="SM00355">
    <property type="entry name" value="ZnF_C2H2"/>
    <property type="match status" value="6"/>
</dbReference>
<name>A0ABM0MAL8_SACKO</name>
<evidence type="ECO:0000313" key="14">
    <source>
        <dbReference type="Proteomes" id="UP000694865"/>
    </source>
</evidence>
<proteinExistence type="predicted"/>
<evidence type="ECO:0000256" key="9">
    <source>
        <dbReference type="ARBA" id="ARBA00023163"/>
    </source>
</evidence>
<dbReference type="GeneID" id="100369418"/>
<dbReference type="Gene3D" id="3.30.160.60">
    <property type="entry name" value="Classic Zinc Finger"/>
    <property type="match status" value="4"/>
</dbReference>
<keyword evidence="4" id="KW-0677">Repeat</keyword>
<feature type="compositionally biased region" description="Low complexity" evidence="12">
    <location>
        <begin position="485"/>
        <end position="495"/>
    </location>
</feature>
<evidence type="ECO:0000256" key="1">
    <source>
        <dbReference type="ARBA" id="ARBA00004123"/>
    </source>
</evidence>
<feature type="domain" description="C2H2-type" evidence="13">
    <location>
        <begin position="772"/>
        <end position="799"/>
    </location>
</feature>
<organism evidence="14 15">
    <name type="scientific">Saccoglossus kowalevskii</name>
    <name type="common">Acorn worm</name>
    <dbReference type="NCBI Taxonomy" id="10224"/>
    <lineage>
        <taxon>Eukaryota</taxon>
        <taxon>Metazoa</taxon>
        <taxon>Hemichordata</taxon>
        <taxon>Enteropneusta</taxon>
        <taxon>Harrimaniidae</taxon>
        <taxon>Saccoglossus</taxon>
    </lineage>
</organism>
<dbReference type="PROSITE" id="PS50157">
    <property type="entry name" value="ZINC_FINGER_C2H2_2"/>
    <property type="match status" value="5"/>
</dbReference>
<dbReference type="InterPro" id="IPR036236">
    <property type="entry name" value="Znf_C2H2_sf"/>
</dbReference>
<feature type="compositionally biased region" description="Basic and acidic residues" evidence="12">
    <location>
        <begin position="613"/>
        <end position="629"/>
    </location>
</feature>
<feature type="region of interest" description="Disordered" evidence="12">
    <location>
        <begin position="215"/>
        <end position="257"/>
    </location>
</feature>
<feature type="compositionally biased region" description="Low complexity" evidence="12">
    <location>
        <begin position="241"/>
        <end position="251"/>
    </location>
</feature>
<feature type="region of interest" description="Disordered" evidence="12">
    <location>
        <begin position="541"/>
        <end position="582"/>
    </location>
</feature>
<dbReference type="InterPro" id="IPR057448">
    <property type="entry name" value="BCL-11A_Znf_CCHC"/>
</dbReference>
<feature type="region of interest" description="Disordered" evidence="12">
    <location>
        <begin position="1"/>
        <end position="48"/>
    </location>
</feature>
<keyword evidence="8" id="KW-0805">Transcription regulation</keyword>
<keyword evidence="6" id="KW-0862">Zinc</keyword>
<evidence type="ECO:0000256" key="12">
    <source>
        <dbReference type="SAM" id="MobiDB-lite"/>
    </source>
</evidence>
<keyword evidence="9" id="KW-0804">Transcription</keyword>
<dbReference type="PRINTS" id="PR01217">
    <property type="entry name" value="PRICHEXTENSN"/>
</dbReference>
<evidence type="ECO:0000256" key="5">
    <source>
        <dbReference type="ARBA" id="ARBA00022771"/>
    </source>
</evidence>
<feature type="domain" description="C2H2-type" evidence="13">
    <location>
        <begin position="800"/>
        <end position="822"/>
    </location>
</feature>
<feature type="domain" description="C2H2-type" evidence="13">
    <location>
        <begin position="427"/>
        <end position="454"/>
    </location>
</feature>
<dbReference type="Proteomes" id="UP000694865">
    <property type="component" value="Unplaced"/>
</dbReference>
<dbReference type="InterPro" id="IPR051497">
    <property type="entry name" value="Dev/Hematopoietic_TF"/>
</dbReference>
<sequence length="872" mass="96127">MSRRKQDKPQQVKRALTADEEESAGIFTSPEALDDDEEEDDDIQNPMKLPKLDTLKCGECQMNFALADIVSFIEHKKQGCKVAGLEIMGEDGPPDQDEAIVLRSEKPRITTPIKNRTPSISNFNRETNTTTTSKHQDQSSPESVDTENETTSPEPSKYVCTQCKQHFRSAWFVLQHAQHIHGMKIYLDNNMDISKESPPILQLEQPPPLRQQVPVQLPQQRPSPTPPPPPPPLPPSPPPLLQQRSPSPSLPIENKPLPLTIETNPMCLPVPTPIENNPFAVFLRPPMSEPTMVNSHESVIFHAHHHHPSPEMFRDAMQMERIRMERPLGRIGDHLGMPPDGYDRRPVTPPPPPPPPPPPTTTTTSSHNANTGGEPSLDFYSQRLRQLAGTNSPTSPPLSPSKRKPGMHHRLFNFAPMKSAPTSNKSKSCEFCGKVFKFQSNLIVHRRSHTGEKPYKCQLCDHACSQASKLKRHMKTHFNKNSPRSVSSSVVLSSSEENDRPSRVDVPSASSVLKSVVNQYINDNKQACGSGHVTAEEEELEELTDNSGAIDLSGAGSSRRDSCNDDSSERSNGDSTGNHVGNHSLLSEVMQNSGLNEIQAYNEAYQQAIAESSRSKDGDKDDSMSKADSENEDTETETDMSRVDDATPERCESESSGIKANINQLYSSENTNGNIEEPIKKRIKLEPSSPLPPPRPPSGLDGLYSHWMPEASTGSTKDLFANSPATSESSTANGGSVVFSSTKLESEIDSPVKSDTSSRSKSPKGGGDKKSDTCEFCGKIFKNCSNLTVHRRSHTGEKPYKCELCSYACAQSSKLTRHMKTHGKGAKEVFRCEVCSMPFSVYSTLEKHMKKWHWGGGPKPNANSTNTTANIT</sequence>
<feature type="domain" description="C2H2-type" evidence="13">
    <location>
        <begin position="830"/>
        <end position="858"/>
    </location>
</feature>
<dbReference type="SUPFAM" id="SSF57667">
    <property type="entry name" value="beta-beta-alpha zinc fingers"/>
    <property type="match status" value="3"/>
</dbReference>
<reference evidence="15" key="1">
    <citation type="submission" date="2025-08" db="UniProtKB">
        <authorList>
            <consortium name="RefSeq"/>
        </authorList>
    </citation>
    <scope>IDENTIFICATION</scope>
    <source>
        <tissue evidence="15">Testes</tissue>
    </source>
</reference>
<feature type="compositionally biased region" description="Polar residues" evidence="12">
    <location>
        <begin position="112"/>
        <end position="154"/>
    </location>
</feature>
<gene>
    <name evidence="15" type="primary">LOC100369418</name>
</gene>
<dbReference type="InterPro" id="IPR013087">
    <property type="entry name" value="Znf_C2H2_type"/>
</dbReference>
<accession>A0ABM0MAL8</accession>
<dbReference type="Pfam" id="PF00096">
    <property type="entry name" value="zf-C2H2"/>
    <property type="match status" value="5"/>
</dbReference>
<feature type="region of interest" description="Disordered" evidence="12">
    <location>
        <begin position="108"/>
        <end position="156"/>
    </location>
</feature>
<keyword evidence="2" id="KW-1017">Isopeptide bond</keyword>
<dbReference type="PROSITE" id="PS00028">
    <property type="entry name" value="ZINC_FINGER_C2H2_1"/>
    <property type="match status" value="6"/>
</dbReference>
<feature type="region of interest" description="Disordered" evidence="12">
    <location>
        <begin position="328"/>
        <end position="408"/>
    </location>
</feature>
<feature type="region of interest" description="Disordered" evidence="12">
    <location>
        <begin position="477"/>
        <end position="508"/>
    </location>
</feature>
<keyword evidence="10" id="KW-0539">Nucleus</keyword>